<dbReference type="PANTHER" id="PTHR41156:SF1">
    <property type="entry name" value="ZASP-LIKE MOTIF DOMAIN-CONTAINING PROTEIN"/>
    <property type="match status" value="1"/>
</dbReference>
<sequence>MASGAVSRKATSSYSSTSASNLDNNLDALLDDLQTSISSGNTGPPKHSSTRIIETTMPQQHNSSRIIETSGPQHSSSRIIETSHSSRKSPLRSVSPLRSTSPSQARTTTVEKYVSTGPAGTPSGIPGLEMLDAELRDVQPGQSKTVAYKTISYHYDKTQEGDNLEPWIKTDKLSKNDTSIVDNFCERTFEKPSTASRTVTQSRDSPDFAKSGKEIMYKADVSTKMIPTMIPSTETRSTERDFKYVKETRTHTEPSPVSPRKNIKTVRTDETEELTNVEYIPSSTPIPANLAPGPNTKVTTTIKTYTYELPGAPETYLPPSSTTTSISKNINLDKSVSYSLPRDSEKTVTYHVEEQKQSGYVPAPSPTTNRVHREEKVYVERRGYRATSPPPPQVTTTITRNDKYLAQHSSGYLPPSTDYPDHAVSKTERVVYQSEPAPHPIPVTTEGTRTTVKQYEEHFSSSRPPKPATYYPSTSESSHHSTTVYKYDEQQSLLPRPFPSSERPASPRQQPPKRIEDLMASFSDSEEVVEVMEKRERRTRENNVKKEVDFVPHTPPVVRSKNIAGPPVYYPPGSGEFSRKEESMSAMSKSSGGWAKEKAAWEYGASAKSEEKVKTKKAVVPVCLPLCCALPCVIM</sequence>
<feature type="region of interest" description="Disordered" evidence="1">
    <location>
        <begin position="494"/>
        <end position="513"/>
    </location>
</feature>
<feature type="compositionally biased region" description="Low complexity" evidence="1">
    <location>
        <begin position="74"/>
        <end position="83"/>
    </location>
</feature>
<proteinExistence type="predicted"/>
<protein>
    <submittedName>
        <fullName evidence="2">Uncharacterized protein</fullName>
    </submittedName>
</protein>
<feature type="region of interest" description="Disordered" evidence="1">
    <location>
        <begin position="1"/>
        <end position="23"/>
    </location>
</feature>
<evidence type="ECO:0000256" key="1">
    <source>
        <dbReference type="SAM" id="MobiDB-lite"/>
    </source>
</evidence>
<comment type="caution">
    <text evidence="2">The sequence shown here is derived from an EMBL/GenBank/DDBJ whole genome shotgun (WGS) entry which is preliminary data.</text>
</comment>
<name>A0A232FCD3_9HYME</name>
<feature type="compositionally biased region" description="Polar residues" evidence="1">
    <location>
        <begin position="96"/>
        <end position="110"/>
    </location>
</feature>
<evidence type="ECO:0000313" key="3">
    <source>
        <dbReference type="Proteomes" id="UP000215335"/>
    </source>
</evidence>
<feature type="compositionally biased region" description="Low complexity" evidence="1">
    <location>
        <begin position="473"/>
        <end position="483"/>
    </location>
</feature>
<accession>A0A232FCD3</accession>
<dbReference type="AlphaFoldDB" id="A0A232FCD3"/>
<dbReference type="OrthoDB" id="6372047at2759"/>
<dbReference type="STRING" id="543379.A0A232FCD3"/>
<dbReference type="PANTHER" id="PTHR41156">
    <property type="entry name" value="AGAP006184-PA"/>
    <property type="match status" value="1"/>
</dbReference>
<organism evidence="2 3">
    <name type="scientific">Trichomalopsis sarcophagae</name>
    <dbReference type="NCBI Taxonomy" id="543379"/>
    <lineage>
        <taxon>Eukaryota</taxon>
        <taxon>Metazoa</taxon>
        <taxon>Ecdysozoa</taxon>
        <taxon>Arthropoda</taxon>
        <taxon>Hexapoda</taxon>
        <taxon>Insecta</taxon>
        <taxon>Pterygota</taxon>
        <taxon>Neoptera</taxon>
        <taxon>Endopterygota</taxon>
        <taxon>Hymenoptera</taxon>
        <taxon>Apocrita</taxon>
        <taxon>Proctotrupomorpha</taxon>
        <taxon>Chalcidoidea</taxon>
        <taxon>Pteromalidae</taxon>
        <taxon>Pteromalinae</taxon>
        <taxon>Trichomalopsis</taxon>
    </lineage>
</organism>
<feature type="region of interest" description="Disordered" evidence="1">
    <location>
        <begin position="56"/>
        <end position="123"/>
    </location>
</feature>
<feature type="compositionally biased region" description="Low complexity" evidence="1">
    <location>
        <begin position="10"/>
        <end position="23"/>
    </location>
</feature>
<reference evidence="2 3" key="1">
    <citation type="journal article" date="2017" name="Curr. Biol.">
        <title>The Evolution of Venom by Co-option of Single-Copy Genes.</title>
        <authorList>
            <person name="Martinson E.O."/>
            <person name="Mrinalini"/>
            <person name="Kelkar Y.D."/>
            <person name="Chang C.H."/>
            <person name="Werren J.H."/>
        </authorList>
    </citation>
    <scope>NUCLEOTIDE SEQUENCE [LARGE SCALE GENOMIC DNA]</scope>
    <source>
        <strain evidence="2 3">Alberta</strain>
        <tissue evidence="2">Whole body</tissue>
    </source>
</reference>
<evidence type="ECO:0000313" key="2">
    <source>
        <dbReference type="EMBL" id="OXU28484.1"/>
    </source>
</evidence>
<feature type="compositionally biased region" description="Polar residues" evidence="1">
    <location>
        <begin position="56"/>
        <end position="73"/>
    </location>
</feature>
<keyword evidence="3" id="KW-1185">Reference proteome</keyword>
<dbReference type="EMBL" id="NNAY01000427">
    <property type="protein sequence ID" value="OXU28484.1"/>
    <property type="molecule type" value="Genomic_DNA"/>
</dbReference>
<gene>
    <name evidence="2" type="ORF">TSAR_013364</name>
</gene>
<dbReference type="Proteomes" id="UP000215335">
    <property type="component" value="Unassembled WGS sequence"/>
</dbReference>
<feature type="region of interest" description="Disordered" evidence="1">
    <location>
        <begin position="455"/>
        <end position="487"/>
    </location>
</feature>